<feature type="domain" description="AB hydrolase-1" evidence="5">
    <location>
        <begin position="115"/>
        <end position="359"/>
    </location>
</feature>
<dbReference type="Gene3D" id="3.40.50.1820">
    <property type="entry name" value="alpha/beta hydrolase"/>
    <property type="match status" value="1"/>
</dbReference>
<keyword evidence="3" id="KW-0378">Hydrolase</keyword>
<dbReference type="InterPro" id="IPR050960">
    <property type="entry name" value="AB_hydrolase_4_sf"/>
</dbReference>
<dbReference type="eggNOG" id="KOG1838">
    <property type="taxonomic scope" value="Eukaryota"/>
</dbReference>
<dbReference type="InterPro" id="IPR012020">
    <property type="entry name" value="ABHD4"/>
</dbReference>
<dbReference type="AlphaFoldDB" id="A0A0D2UP69"/>
<protein>
    <recommendedName>
        <fullName evidence="5">AB hydrolase-1 domain-containing protein</fullName>
    </recommendedName>
</protein>
<dbReference type="PANTHER" id="PTHR10794:SF63">
    <property type="entry name" value="ALPHA_BETA HYDROLASE 1, ISOFORM A"/>
    <property type="match status" value="1"/>
</dbReference>
<feature type="active site" description="Charge relay system" evidence="4">
    <location>
        <position position="195"/>
    </location>
</feature>
<organism evidence="6 7">
    <name type="scientific">Capsaspora owczarzaki (strain ATCC 30864)</name>
    <dbReference type="NCBI Taxonomy" id="595528"/>
    <lineage>
        <taxon>Eukaryota</taxon>
        <taxon>Filasterea</taxon>
        <taxon>Capsaspora</taxon>
    </lineage>
</organism>
<dbReference type="InterPro" id="IPR000073">
    <property type="entry name" value="AB_hydrolase_1"/>
</dbReference>
<evidence type="ECO:0000256" key="1">
    <source>
        <dbReference type="ARBA" id="ARBA00010884"/>
    </source>
</evidence>
<evidence type="ECO:0000256" key="3">
    <source>
        <dbReference type="ARBA" id="ARBA00022801"/>
    </source>
</evidence>
<gene>
    <name evidence="6" type="ORF">CAOG_009032</name>
</gene>
<dbReference type="ESTHER" id="capo3-e9cg20">
    <property type="family name" value="abh_upf0017"/>
</dbReference>
<dbReference type="PIRSF" id="PIRSF005211">
    <property type="entry name" value="Ab_hydro_YheT"/>
    <property type="match status" value="1"/>
</dbReference>
<evidence type="ECO:0000313" key="7">
    <source>
        <dbReference type="Proteomes" id="UP000008743"/>
    </source>
</evidence>
<accession>A0A0D2UP69</accession>
<sequence>MSMLADFGWVVLASGTAIVATALLMARIATHRTPPTLHHHPESRLARTLRNNMKTLSRQFLPTWWALNGHAQTVFGVILRTNPDVAYERELVGMSDGGQVALDWHDIPDMEESTPLVVVLHGLTGGSNENYVKHIVLEAERNKWRTVVFNNRGCGNSVAITPRGFSATFTDDIAEVVQHVHAKHPKAPLFAVGVSLGSMILIKYLAERGTSTALQAAVAVSNPWDIIGSTKSLESFPSLYLYNQRLAKNLKNLIFRHRHLFDAAPEKWFTIEDVEKCRTIRDFDQTVVVPMFGFASLQEYYSQASSVNHLPKVQIPLLCINAADDPFSPVQGIPFAAFEANPNALLCLTPTGGHIGFSESHLPPFGSSFVESALGEFLHCMLAHQKAA</sequence>
<name>A0A0D2UP69_CAPO3</name>
<dbReference type="Pfam" id="PF00561">
    <property type="entry name" value="Abhydrolase_1"/>
    <property type="match status" value="1"/>
</dbReference>
<dbReference type="InParanoid" id="A0A0D2UP69"/>
<comment type="similarity">
    <text evidence="1">Belongs to the AB hydrolase superfamily. AB hydrolase 4 family.</text>
</comment>
<dbReference type="InterPro" id="IPR000952">
    <property type="entry name" value="AB_hydrolase_4_CS"/>
</dbReference>
<dbReference type="OMA" id="MMTTSWG"/>
<evidence type="ECO:0000259" key="5">
    <source>
        <dbReference type="Pfam" id="PF00561"/>
    </source>
</evidence>
<dbReference type="PhylomeDB" id="A0A0D2UP69"/>
<dbReference type="PROSITE" id="PS01133">
    <property type="entry name" value="UPF0017"/>
    <property type="match status" value="1"/>
</dbReference>
<feature type="active site" description="Charge relay system" evidence="4">
    <location>
        <position position="325"/>
    </location>
</feature>
<evidence type="ECO:0000313" key="6">
    <source>
        <dbReference type="EMBL" id="KJE96791.1"/>
    </source>
</evidence>
<dbReference type="SUPFAM" id="SSF53474">
    <property type="entry name" value="alpha/beta-Hydrolases"/>
    <property type="match status" value="1"/>
</dbReference>
<evidence type="ECO:0000256" key="4">
    <source>
        <dbReference type="PIRSR" id="PIRSR005211-1"/>
    </source>
</evidence>
<dbReference type="OrthoDB" id="247542at2759"/>
<dbReference type="GO" id="GO:0047372">
    <property type="term" value="F:monoacylglycerol lipase activity"/>
    <property type="evidence" value="ECO:0007669"/>
    <property type="project" value="TreeGrafter"/>
</dbReference>
<keyword evidence="2" id="KW-0719">Serine esterase</keyword>
<dbReference type="STRING" id="595528.A0A0D2UP69"/>
<dbReference type="InterPro" id="IPR029058">
    <property type="entry name" value="AB_hydrolase_fold"/>
</dbReference>
<dbReference type="Proteomes" id="UP000008743">
    <property type="component" value="Unassembled WGS sequence"/>
</dbReference>
<evidence type="ECO:0000256" key="2">
    <source>
        <dbReference type="ARBA" id="ARBA00022487"/>
    </source>
</evidence>
<keyword evidence="7" id="KW-1185">Reference proteome</keyword>
<dbReference type="GO" id="GO:0034338">
    <property type="term" value="F:short-chain carboxylesterase activity"/>
    <property type="evidence" value="ECO:0007669"/>
    <property type="project" value="TreeGrafter"/>
</dbReference>
<feature type="active site" description="Charge relay system" evidence="4">
    <location>
        <position position="354"/>
    </location>
</feature>
<reference evidence="7" key="1">
    <citation type="submission" date="2011-02" db="EMBL/GenBank/DDBJ databases">
        <title>The Genome Sequence of Capsaspora owczarzaki ATCC 30864.</title>
        <authorList>
            <person name="Russ C."/>
            <person name="Cuomo C."/>
            <person name="Burger G."/>
            <person name="Gray M.W."/>
            <person name="Holland P.W.H."/>
            <person name="King N."/>
            <person name="Lang F.B.F."/>
            <person name="Roger A.J."/>
            <person name="Ruiz-Trillo I."/>
            <person name="Young S.K."/>
            <person name="Zeng Q."/>
            <person name="Gargeya S."/>
            <person name="Alvarado L."/>
            <person name="Berlin A."/>
            <person name="Chapman S.B."/>
            <person name="Chen Z."/>
            <person name="Freedman E."/>
            <person name="Gellesch M."/>
            <person name="Goldberg J."/>
            <person name="Griggs A."/>
            <person name="Gujja S."/>
            <person name="Heilman E."/>
            <person name="Heiman D."/>
            <person name="Howarth C."/>
            <person name="Mehta T."/>
            <person name="Neiman D."/>
            <person name="Pearson M."/>
            <person name="Roberts A."/>
            <person name="Saif S."/>
            <person name="Shea T."/>
            <person name="Shenoy N."/>
            <person name="Sisk P."/>
            <person name="Stolte C."/>
            <person name="Sykes S."/>
            <person name="White J."/>
            <person name="Yandava C."/>
            <person name="Haas B."/>
            <person name="Nusbaum C."/>
            <person name="Birren B."/>
        </authorList>
    </citation>
    <scope>NUCLEOTIDE SEQUENCE</scope>
    <source>
        <strain evidence="7">ATCC 30864</strain>
    </source>
</reference>
<dbReference type="RefSeq" id="XP_011270720.1">
    <property type="nucleotide sequence ID" value="XM_011272418.1"/>
</dbReference>
<dbReference type="EMBL" id="KE346372">
    <property type="protein sequence ID" value="KJE96791.1"/>
    <property type="molecule type" value="Genomic_DNA"/>
</dbReference>
<proteinExistence type="inferred from homology"/>
<dbReference type="PANTHER" id="PTHR10794">
    <property type="entry name" value="ABHYDROLASE DOMAIN-CONTAINING PROTEIN"/>
    <property type="match status" value="1"/>
</dbReference>